<comment type="caution">
    <text evidence="2">The sequence shown here is derived from an EMBL/GenBank/DDBJ whole genome shotgun (WGS) entry which is preliminary data.</text>
</comment>
<organism evidence="2 3">
    <name type="scientific">Paraburkholderia acidicola</name>
    <dbReference type="NCBI Taxonomy" id="1912599"/>
    <lineage>
        <taxon>Bacteria</taxon>
        <taxon>Pseudomonadati</taxon>
        <taxon>Pseudomonadota</taxon>
        <taxon>Betaproteobacteria</taxon>
        <taxon>Burkholderiales</taxon>
        <taxon>Burkholderiaceae</taxon>
        <taxon>Paraburkholderia</taxon>
    </lineage>
</organism>
<feature type="compositionally biased region" description="Basic and acidic residues" evidence="1">
    <location>
        <begin position="15"/>
        <end position="26"/>
    </location>
</feature>
<gene>
    <name evidence="2" type="ORF">N0A02_20395</name>
</gene>
<dbReference type="RefSeq" id="WP_349543757.1">
    <property type="nucleotide sequence ID" value="NZ_JAOALG010000002.1"/>
</dbReference>
<name>A0ABV1LR59_9BURK</name>
<evidence type="ECO:0008006" key="4">
    <source>
        <dbReference type="Google" id="ProtNLM"/>
    </source>
</evidence>
<protein>
    <recommendedName>
        <fullName evidence="4">Peptidoglycan-binding protein LysM</fullName>
    </recommendedName>
</protein>
<sequence length="40" mass="4129">MANFLKKLFGGNDKGAGEDGGNHDGDGPTLAEPDLTIARE</sequence>
<evidence type="ECO:0000256" key="1">
    <source>
        <dbReference type="SAM" id="MobiDB-lite"/>
    </source>
</evidence>
<accession>A0ABV1LR59</accession>
<proteinExistence type="predicted"/>
<dbReference type="Proteomes" id="UP001469089">
    <property type="component" value="Unassembled WGS sequence"/>
</dbReference>
<evidence type="ECO:0000313" key="2">
    <source>
        <dbReference type="EMBL" id="MEQ5841798.1"/>
    </source>
</evidence>
<keyword evidence="3" id="KW-1185">Reference proteome</keyword>
<evidence type="ECO:0000313" key="3">
    <source>
        <dbReference type="Proteomes" id="UP001469089"/>
    </source>
</evidence>
<dbReference type="EMBL" id="JAOALG010000002">
    <property type="protein sequence ID" value="MEQ5841798.1"/>
    <property type="molecule type" value="Genomic_DNA"/>
</dbReference>
<feature type="region of interest" description="Disordered" evidence="1">
    <location>
        <begin position="1"/>
        <end position="40"/>
    </location>
</feature>
<reference evidence="2 3" key="1">
    <citation type="journal article" date="2024" name="Chem. Sci.">
        <title>Discovery of a lagriamide polyketide by integrated genome mining, isotopic labeling, and untargeted metabolomics.</title>
        <authorList>
            <person name="Fergusson C.H."/>
            <person name="Saulog J."/>
            <person name="Paulo B.S."/>
            <person name="Wilson D.M."/>
            <person name="Liu D.Y."/>
            <person name="Morehouse N.J."/>
            <person name="Waterworth S."/>
            <person name="Barkei J."/>
            <person name="Gray C.A."/>
            <person name="Kwan J.C."/>
            <person name="Eustaquio A.S."/>
            <person name="Linington R.G."/>
        </authorList>
    </citation>
    <scope>NUCLEOTIDE SEQUENCE [LARGE SCALE GENOMIC DNA]</scope>
    <source>
        <strain evidence="2 3">RL17-338-BIF-B</strain>
    </source>
</reference>